<name>A0ABP3CZ03_9GAMM</name>
<dbReference type="InterPro" id="IPR029057">
    <property type="entry name" value="PRTase-like"/>
</dbReference>
<dbReference type="InterPro" id="IPR029099">
    <property type="entry name" value="Pribosyltran_N"/>
</dbReference>
<dbReference type="SUPFAM" id="SSF53271">
    <property type="entry name" value="PRTase-like"/>
    <property type="match status" value="2"/>
</dbReference>
<dbReference type="PANTHER" id="PTHR10210">
    <property type="entry name" value="RIBOSE-PHOSPHATE DIPHOSPHOKINASE FAMILY MEMBER"/>
    <property type="match status" value="1"/>
</dbReference>
<feature type="domain" description="Phosphoribosyltransferase" evidence="3">
    <location>
        <begin position="161"/>
        <end position="250"/>
    </location>
</feature>
<protein>
    <submittedName>
        <fullName evidence="5">Ribose-phosphate pyrophosphokinase</fullName>
    </submittedName>
</protein>
<evidence type="ECO:0000256" key="1">
    <source>
        <dbReference type="ARBA" id="ARBA00022727"/>
    </source>
</evidence>
<sequence length="298" mass="32819">MSMPPTLLLSFSDYEQQAKALAVVCGIPYETVLLHRFPDGESQLTLPVNLAETVILCRSLDDPNHKLVELMLTAQSLRQHGVKRIILVAPYLCYMRQDKAFHPGEVVSQTIVGHFLADLFDAVITVDSHLHRISQLSEAIPLEQAINLTATQPMAEFIEAHFTTPLLLGPDGESEQWVKEIATHFGFDYAVAHKQRLGDHNVVVTLPENDYARRNIIIVDDVASTGKTLLEAAKKLMPYQPASVSVLVSHALFIEDAIAQLNAAGVKQIYSCDSIPHQTNSVSLANILAKALQGVLQQ</sequence>
<dbReference type="PANTHER" id="PTHR10210:SF41">
    <property type="entry name" value="RIBOSE-PHOSPHATE PYROPHOSPHOKINASE 1, CHLOROPLASTIC"/>
    <property type="match status" value="1"/>
</dbReference>
<dbReference type="Pfam" id="PF13793">
    <property type="entry name" value="Pribosyltran_N"/>
    <property type="match status" value="1"/>
</dbReference>
<dbReference type="NCBIfam" id="NF005537">
    <property type="entry name" value="PRK07199.1"/>
    <property type="match status" value="1"/>
</dbReference>
<evidence type="ECO:0000313" key="6">
    <source>
        <dbReference type="Proteomes" id="UP001501476"/>
    </source>
</evidence>
<dbReference type="Gene3D" id="3.40.50.2020">
    <property type="match status" value="2"/>
</dbReference>
<dbReference type="InterPro" id="IPR000836">
    <property type="entry name" value="PRTase_dom"/>
</dbReference>
<evidence type="ECO:0000259" key="4">
    <source>
        <dbReference type="Pfam" id="PF13793"/>
    </source>
</evidence>
<dbReference type="SMART" id="SM01400">
    <property type="entry name" value="Pribosyltran_N"/>
    <property type="match status" value="1"/>
</dbReference>
<organism evidence="5 6">
    <name type="scientific">Methylophaga marina</name>
    <dbReference type="NCBI Taxonomy" id="45495"/>
    <lineage>
        <taxon>Bacteria</taxon>
        <taxon>Pseudomonadati</taxon>
        <taxon>Pseudomonadota</taxon>
        <taxon>Gammaproteobacteria</taxon>
        <taxon>Thiotrichales</taxon>
        <taxon>Piscirickettsiaceae</taxon>
        <taxon>Methylophaga</taxon>
    </lineage>
</organism>
<feature type="domain" description="Ribose-phosphate pyrophosphokinase N-terminal" evidence="4">
    <location>
        <begin position="8"/>
        <end position="116"/>
    </location>
</feature>
<gene>
    <name evidence="5" type="ORF">GCM10008964_08100</name>
</gene>
<dbReference type="Pfam" id="PF00156">
    <property type="entry name" value="Pribosyltran"/>
    <property type="match status" value="1"/>
</dbReference>
<dbReference type="InterPro" id="IPR005946">
    <property type="entry name" value="Rib-P_diPkinase"/>
</dbReference>
<accession>A0ABP3CZ03</accession>
<dbReference type="Proteomes" id="UP001501476">
    <property type="component" value="Unassembled WGS sequence"/>
</dbReference>
<reference evidence="6" key="1">
    <citation type="journal article" date="2019" name="Int. J. Syst. Evol. Microbiol.">
        <title>The Global Catalogue of Microorganisms (GCM) 10K type strain sequencing project: providing services to taxonomists for standard genome sequencing and annotation.</title>
        <authorList>
            <consortium name="The Broad Institute Genomics Platform"/>
            <consortium name="The Broad Institute Genome Sequencing Center for Infectious Disease"/>
            <person name="Wu L."/>
            <person name="Ma J."/>
        </authorList>
    </citation>
    <scope>NUCLEOTIDE SEQUENCE [LARGE SCALE GENOMIC DNA]</scope>
    <source>
        <strain evidence="6">JCM 6886</strain>
    </source>
</reference>
<comment type="caution">
    <text evidence="5">The sequence shown here is derived from an EMBL/GenBank/DDBJ whole genome shotgun (WGS) entry which is preliminary data.</text>
</comment>
<dbReference type="NCBIfam" id="TIGR01251">
    <property type="entry name" value="ribP_PPkin"/>
    <property type="match status" value="1"/>
</dbReference>
<dbReference type="RefSeq" id="WP_286304907.1">
    <property type="nucleotide sequence ID" value="NZ_AP027741.1"/>
</dbReference>
<dbReference type="CDD" id="cd06223">
    <property type="entry name" value="PRTases_typeI"/>
    <property type="match status" value="1"/>
</dbReference>
<comment type="similarity">
    <text evidence="2">Belongs to the ribose-phosphate pyrophosphokinase family.</text>
</comment>
<evidence type="ECO:0000259" key="3">
    <source>
        <dbReference type="Pfam" id="PF00156"/>
    </source>
</evidence>
<evidence type="ECO:0000313" key="5">
    <source>
        <dbReference type="EMBL" id="GAA0218814.1"/>
    </source>
</evidence>
<keyword evidence="6" id="KW-1185">Reference proteome</keyword>
<keyword evidence="1 2" id="KW-0545">Nucleotide biosynthesis</keyword>
<proteinExistence type="inferred from homology"/>
<evidence type="ECO:0000256" key="2">
    <source>
        <dbReference type="RuleBase" id="RU004324"/>
    </source>
</evidence>
<dbReference type="EMBL" id="BAAADG010000003">
    <property type="protein sequence ID" value="GAA0218814.1"/>
    <property type="molecule type" value="Genomic_DNA"/>
</dbReference>